<reference evidence="3" key="1">
    <citation type="journal article" date="2019" name="Int. J. Syst. Evol. Microbiol.">
        <title>The Global Catalogue of Microorganisms (GCM) 10K type strain sequencing project: providing services to taxonomists for standard genome sequencing and annotation.</title>
        <authorList>
            <consortium name="The Broad Institute Genomics Platform"/>
            <consortium name="The Broad Institute Genome Sequencing Center for Infectious Disease"/>
            <person name="Wu L."/>
            <person name="Ma J."/>
        </authorList>
    </citation>
    <scope>NUCLEOTIDE SEQUENCE [LARGE SCALE GENOMIC DNA]</scope>
    <source>
        <strain evidence="3">JCM 17440</strain>
    </source>
</reference>
<comment type="caution">
    <text evidence="2">The sequence shown here is derived from an EMBL/GenBank/DDBJ whole genome shotgun (WGS) entry which is preliminary data.</text>
</comment>
<organism evidence="2 3">
    <name type="scientific">Actinomadura meridiana</name>
    <dbReference type="NCBI Taxonomy" id="559626"/>
    <lineage>
        <taxon>Bacteria</taxon>
        <taxon>Bacillati</taxon>
        <taxon>Actinomycetota</taxon>
        <taxon>Actinomycetes</taxon>
        <taxon>Streptosporangiales</taxon>
        <taxon>Thermomonosporaceae</taxon>
        <taxon>Actinomadura</taxon>
    </lineage>
</organism>
<name>A0ABP8C5M5_9ACTN</name>
<feature type="signal peptide" evidence="1">
    <location>
        <begin position="1"/>
        <end position="24"/>
    </location>
</feature>
<gene>
    <name evidence="2" type="ORF">GCM10022254_38190</name>
</gene>
<accession>A0ABP8C5M5</accession>
<dbReference type="EMBL" id="BAABAS010000007">
    <property type="protein sequence ID" value="GAA4234101.1"/>
    <property type="molecule type" value="Genomic_DNA"/>
</dbReference>
<protein>
    <submittedName>
        <fullName evidence="2">Uncharacterized protein</fullName>
    </submittedName>
</protein>
<dbReference type="Proteomes" id="UP001501710">
    <property type="component" value="Unassembled WGS sequence"/>
</dbReference>
<sequence>MKRGMYLAGVGVVGLLAAAVAVLAPHDDQASGATAAPEAATPRVMVAEGDDRLPSTTATDWVTYADHVVVVTAASERRLPANPTDAERGEGLIGRTVDMEVTKVLWSRKDAPKAAPKSWTYNAAGFVLTEGDPTAIPMALNDRPRMEVGHQYILAIAWEPARCSPGDEPEPARWMGLGEGSEVPYDHNIIGEGETEGRVQTAAQARSLLAKATGERGLEEQLTGQDAAALTAALKAAPAGEKQALAAEPASTACD</sequence>
<feature type="chain" id="PRO_5046296710" evidence="1">
    <location>
        <begin position="25"/>
        <end position="255"/>
    </location>
</feature>
<evidence type="ECO:0000313" key="2">
    <source>
        <dbReference type="EMBL" id="GAA4234101.1"/>
    </source>
</evidence>
<keyword evidence="1" id="KW-0732">Signal</keyword>
<keyword evidence="3" id="KW-1185">Reference proteome</keyword>
<evidence type="ECO:0000256" key="1">
    <source>
        <dbReference type="SAM" id="SignalP"/>
    </source>
</evidence>
<dbReference type="RefSeq" id="WP_344898418.1">
    <property type="nucleotide sequence ID" value="NZ_BAABAS010000007.1"/>
</dbReference>
<evidence type="ECO:0000313" key="3">
    <source>
        <dbReference type="Proteomes" id="UP001501710"/>
    </source>
</evidence>
<proteinExistence type="predicted"/>